<accession>A0A6N7WVU7</accession>
<name>A0A6N7WVU7_9ACTN</name>
<dbReference type="Pfam" id="PF13338">
    <property type="entry name" value="AbiEi_4"/>
    <property type="match status" value="1"/>
</dbReference>
<evidence type="ECO:0000313" key="5">
    <source>
        <dbReference type="Proteomes" id="UP000565613"/>
    </source>
</evidence>
<dbReference type="Proteomes" id="UP000434342">
    <property type="component" value="Unassembled WGS sequence"/>
</dbReference>
<gene>
    <name evidence="2" type="ORF">FYJ69_04745</name>
    <name evidence="3" type="ORF">HF885_10100</name>
</gene>
<dbReference type="RefSeq" id="WP_154540410.1">
    <property type="nucleotide sequence ID" value="NZ_JABAGR010000016.1"/>
</dbReference>
<dbReference type="Proteomes" id="UP000565613">
    <property type="component" value="Unassembled WGS sequence"/>
</dbReference>
<organism evidence="2 4">
    <name type="scientific">Parafannyhessea umbonata</name>
    <dbReference type="NCBI Taxonomy" id="604330"/>
    <lineage>
        <taxon>Bacteria</taxon>
        <taxon>Bacillati</taxon>
        <taxon>Actinomycetota</taxon>
        <taxon>Coriobacteriia</taxon>
        <taxon>Coriobacteriales</taxon>
        <taxon>Atopobiaceae</taxon>
        <taxon>Parafannyhessea</taxon>
    </lineage>
</organism>
<dbReference type="EMBL" id="VUND01000001">
    <property type="protein sequence ID" value="MST60221.1"/>
    <property type="molecule type" value="Genomic_DNA"/>
</dbReference>
<feature type="domain" description="AbiEi antitoxin N-terminal" evidence="1">
    <location>
        <begin position="10"/>
        <end position="52"/>
    </location>
</feature>
<reference evidence="3 5" key="2">
    <citation type="submission" date="2020-04" db="EMBL/GenBank/DDBJ databases">
        <authorList>
            <person name="Hitch T.C.A."/>
            <person name="Wylensek D."/>
            <person name="Clavel T."/>
        </authorList>
    </citation>
    <scope>NUCLEOTIDE SEQUENCE [LARGE SCALE GENOMIC DNA]</scope>
    <source>
        <strain evidence="3 5">105184</strain>
    </source>
</reference>
<sequence>MAKIDDIYGAADDYGLVTSADARALGASDAEVVQYAARGRLERVARGVYRVPVWPYQEQAPYAIAVRAAGEGAYLYGESVVALLGLCPTDPRAIWVATPRRTRRSLGEGVRLVWRRHPDRVTLYEGIACQEAADAIREAARTLGPARAVDAAREAERRGYVTPAELAEIEGEVGAHV</sequence>
<evidence type="ECO:0000259" key="1">
    <source>
        <dbReference type="Pfam" id="PF13338"/>
    </source>
</evidence>
<dbReference type="EMBL" id="JABAGR010000016">
    <property type="protein sequence ID" value="NMF26760.1"/>
    <property type="molecule type" value="Genomic_DNA"/>
</dbReference>
<reference evidence="2 4" key="1">
    <citation type="submission" date="2019-08" db="EMBL/GenBank/DDBJ databases">
        <title>In-depth cultivation of the pig gut microbiome towards novel bacterial diversity and tailored functional studies.</title>
        <authorList>
            <person name="Wylensek D."/>
            <person name="Hitch T.C.A."/>
            <person name="Clavel T."/>
        </authorList>
    </citation>
    <scope>NUCLEOTIDE SEQUENCE [LARGE SCALE GENOMIC DNA]</scope>
    <source>
        <strain evidence="2 4">WB01_CNA04</strain>
    </source>
</reference>
<evidence type="ECO:0000313" key="3">
    <source>
        <dbReference type="EMBL" id="NMF26760.1"/>
    </source>
</evidence>
<evidence type="ECO:0000313" key="4">
    <source>
        <dbReference type="Proteomes" id="UP000434342"/>
    </source>
</evidence>
<evidence type="ECO:0000313" key="2">
    <source>
        <dbReference type="EMBL" id="MST60221.1"/>
    </source>
</evidence>
<protein>
    <recommendedName>
        <fullName evidence="1">AbiEi antitoxin N-terminal domain-containing protein</fullName>
    </recommendedName>
</protein>
<dbReference type="AlphaFoldDB" id="A0A6N7WVU7"/>
<dbReference type="InterPro" id="IPR025159">
    <property type="entry name" value="AbiEi_N"/>
</dbReference>
<proteinExistence type="predicted"/>
<comment type="caution">
    <text evidence="2">The sequence shown here is derived from an EMBL/GenBank/DDBJ whole genome shotgun (WGS) entry which is preliminary data.</text>
</comment>